<evidence type="ECO:0000313" key="1">
    <source>
        <dbReference type="EMBL" id="ADC49336.1"/>
    </source>
</evidence>
<dbReference type="Proteomes" id="UP000001544">
    <property type="component" value="Chromosome"/>
</dbReference>
<name>D3G061_ALKPO</name>
<evidence type="ECO:0000313" key="2">
    <source>
        <dbReference type="Proteomes" id="UP000001544"/>
    </source>
</evidence>
<reference evidence="1 2" key="1">
    <citation type="journal article" date="2011" name="Environ. Microbiol.">
        <title>Genome of alkaliphilic Bacillus pseudofirmus OF4 reveals adaptations that support the ability to grow in an external pH range from 7.5 to 11.4.</title>
        <authorList>
            <person name="Janto B."/>
            <person name="Ahmed A."/>
            <person name="Ito M."/>
            <person name="Liu J."/>
            <person name="Hicks D.B."/>
            <person name="Pagni S."/>
            <person name="Fackelmayer O.J."/>
            <person name="Smith T.A."/>
            <person name="Earl J."/>
            <person name="Elbourne L.D."/>
            <person name="Hassan K."/>
            <person name="Paulsen I.T."/>
            <person name="Kolsto A.B."/>
            <person name="Tourasse N.J."/>
            <person name="Ehrlich G.D."/>
            <person name="Boissy R."/>
            <person name="Ivey D.M."/>
            <person name="Li G."/>
            <person name="Xue Y."/>
            <person name="Ma Y."/>
            <person name="Hu F.Z."/>
            <person name="Krulwich T.A."/>
        </authorList>
    </citation>
    <scope>NUCLEOTIDE SEQUENCE [LARGE SCALE GENOMIC DNA]</scope>
    <source>
        <strain evidence="2">ATCC BAA-2126 / JCM 17055 / OF4</strain>
    </source>
</reference>
<dbReference type="HOGENOM" id="CLU_2931709_0_0_9"/>
<gene>
    <name evidence="1" type="ordered locus">BpOF4_06380</name>
</gene>
<protein>
    <submittedName>
        <fullName evidence="1">Uncharacterized protein</fullName>
    </submittedName>
</protein>
<keyword evidence="2" id="KW-1185">Reference proteome</keyword>
<proteinExistence type="predicted"/>
<dbReference type="AlphaFoldDB" id="D3G061"/>
<dbReference type="EMBL" id="CP001878">
    <property type="protein sequence ID" value="ADC49336.1"/>
    <property type="molecule type" value="Genomic_DNA"/>
</dbReference>
<accession>D3G061</accession>
<sequence length="60" mass="6690">MSDIDGELVMVHEGDQCFIGEFLESVNMVVENPIAFEFGWRVSGEGVDMVQRVNGDRDLA</sequence>
<organism evidence="1 2">
    <name type="scientific">Alkalihalophilus pseudofirmus (strain ATCC BAA-2126 / JCM 17055 / OF4)</name>
    <name type="common">Bacillus pseudofirmus</name>
    <dbReference type="NCBI Taxonomy" id="398511"/>
    <lineage>
        <taxon>Bacteria</taxon>
        <taxon>Bacillati</taxon>
        <taxon>Bacillota</taxon>
        <taxon>Bacilli</taxon>
        <taxon>Bacillales</taxon>
        <taxon>Bacillaceae</taxon>
        <taxon>Alkalihalophilus</taxon>
    </lineage>
</organism>
<dbReference type="KEGG" id="bpf:BpOF4_06380"/>